<dbReference type="Proteomes" id="UP001172680">
    <property type="component" value="Unassembled WGS sequence"/>
</dbReference>
<protein>
    <submittedName>
        <fullName evidence="1">Uncharacterized protein</fullName>
    </submittedName>
</protein>
<organism evidence="1 2">
    <name type="scientific">Coniosporium tulheliwenetii</name>
    <dbReference type="NCBI Taxonomy" id="3383036"/>
    <lineage>
        <taxon>Eukaryota</taxon>
        <taxon>Fungi</taxon>
        <taxon>Dikarya</taxon>
        <taxon>Ascomycota</taxon>
        <taxon>Pezizomycotina</taxon>
        <taxon>Dothideomycetes</taxon>
        <taxon>Dothideomycetes incertae sedis</taxon>
        <taxon>Coniosporium</taxon>
    </lineage>
</organism>
<dbReference type="EMBL" id="JAPDRP010000010">
    <property type="protein sequence ID" value="KAJ9643933.1"/>
    <property type="molecule type" value="Genomic_DNA"/>
</dbReference>
<reference evidence="1" key="1">
    <citation type="submission" date="2022-10" db="EMBL/GenBank/DDBJ databases">
        <title>Culturing micro-colonial fungi from biological soil crusts in the Mojave desert and describing Neophaeococcomyces mojavensis, and introducing the new genera and species Taxawa tesnikishii.</title>
        <authorList>
            <person name="Kurbessoian T."/>
            <person name="Stajich J.E."/>
        </authorList>
    </citation>
    <scope>NUCLEOTIDE SEQUENCE</scope>
    <source>
        <strain evidence="1">JES_115</strain>
    </source>
</reference>
<proteinExistence type="predicted"/>
<gene>
    <name evidence="1" type="ORF">H2199_003799</name>
</gene>
<name>A0ACC2Z844_9PEZI</name>
<evidence type="ECO:0000313" key="1">
    <source>
        <dbReference type="EMBL" id="KAJ9643933.1"/>
    </source>
</evidence>
<accession>A0ACC2Z844</accession>
<keyword evidence="2" id="KW-1185">Reference proteome</keyword>
<comment type="caution">
    <text evidence="1">The sequence shown here is derived from an EMBL/GenBank/DDBJ whole genome shotgun (WGS) entry which is preliminary data.</text>
</comment>
<sequence length="873" mass="93457">MPAVTRARAKKTDNPPSPAKNGLKEPPRRGRKRAVEEPAPESEKKKTAPAVAEQKKAKEPKSATAPTAASTAKKSSSATAKKSETNKITITTRSTRARKASKTAKAGGSTTRTKNITEEVPENSEEMAPPLSRGSRIPVATPKKSADSAPPKNVSPLVQIENINGNSKTSCKGKAADMAAGQLETDTRENHNPLVSPQGKNNAAHSYSSSVLSHNKTPFKSSLLLQSARKAPAGSPLKLPPKTPGKLDGPANPMQTSSLLRCSPRKAPVEATPARAAGEESQMRTSLLQQSARKAPIAAASNGKHLNEDLQQESLLRVSPKKAPTESTLFASSPTKGGNSNFNGNMSLIQTSPCKAPLDFQPSATSPTKDKMTPFHGKASLLRTSARKMQLRSPLKLMPPPAFNLPPPIAEHEPDTPTHKSPHRPRTPTESPEGPAPAQAIEEELLQYQSPTVSPLKLESLFGTPAATPGQKKEMELGALLYSLATGSSRKARKDNDSQIAESAPQTPVTPSQKTPTRLTEQAEELDSVIDFSATKRIPDLPPLPPSTPSRVAQQAAMFEEAIALSAKGARASMNDLLASARKHAPPGDNLAQPLSPTKSALRSPQKFGSPKKTVTWTSEEPIYEEPPQAGPDGNLISDCVFYVDVRTVEGADAGEFFIPLLEEMGATVVSQWTSNSDPVTHVLFKDGEQMTLEKVVASNGAVKCVNIAWPIDCERFNHRVPESAYLIDLSHIPGQSRAPTTPRRSTRSRPSTPLSDITLKLPINTPGPAPGPSTPKSAAQLQTPEEKENVPTPDILKSAKTTYSPTTPYFLHPEALEQKTCPAKQEGKKLFEENEAVGEEKTPFKQRLLRAKAGRMSMFPAVGGAGRGCFRD</sequence>
<evidence type="ECO:0000313" key="2">
    <source>
        <dbReference type="Proteomes" id="UP001172680"/>
    </source>
</evidence>